<dbReference type="SUPFAM" id="SSF51695">
    <property type="entry name" value="PLC-like phosphodiesterases"/>
    <property type="match status" value="1"/>
</dbReference>
<name>A0ABD3NKQ5_9STRA</name>
<dbReference type="PANTHER" id="PTHR42758">
    <property type="entry name" value="PHOSPHATIDYLGLYCEROL PHOSPHOLIPASE C"/>
    <property type="match status" value="1"/>
</dbReference>
<sequence>MVKFGRHLQFFLESDETNGPADDVYIVPYTDIKESIGQSQHQFTTAWMAALNQASDDYSQRIKAFWKRVFDDIFESSVFDQVGGDYRGLQREEAVTLYVSSMDEGSSRELFSMIKKLHSTAAMNCEALRKLVKKFDKGALARGDDQLTSTLLHELYSASFSSFISLDGYIEIFRDSLVVSEEEDDEDNDSENEIFSYQEKSAFVSHHDGAAVKRRAEEQSWLTGMLATIPPKELSALVAHRGFHCPRDGSSIRPLENSLSAFEMAWAGGIELCECDVALTKDEKLVLAHDEDFRRLALHPKSEHSNMKVGALTMKEIISLTFKSGSRPPLLLDVLKSAQALGSNCKLVIEVKPGNQEASSALVRLFRHHPDLIENCAVVMSFDAFIMHRLKSELEEMKAILTGHELGLSVSPATKHMLRNRADIPIKLPEVLLLTVANEPKKHYELCLNILHPNRNRVHSWLNHSNRPSLDGVYLQYQSEMLEPTGMQALRDLSEQYRVGIWGSYKKDPDDYNTAYHLINNCGVTYVNTDLPRNFRQDPKEHRMAL</sequence>
<protein>
    <recommendedName>
        <fullName evidence="8">GP-PDE domain-containing protein</fullName>
    </recommendedName>
</protein>
<evidence type="ECO:0000313" key="9">
    <source>
        <dbReference type="EMBL" id="KAL3775687.1"/>
    </source>
</evidence>
<dbReference type="InterPro" id="IPR052271">
    <property type="entry name" value="GDPD-Related"/>
</dbReference>
<dbReference type="GO" id="GO:0016020">
    <property type="term" value="C:membrane"/>
    <property type="evidence" value="ECO:0007669"/>
    <property type="project" value="UniProtKB-SubCell"/>
</dbReference>
<evidence type="ECO:0000256" key="4">
    <source>
        <dbReference type="ARBA" id="ARBA00022801"/>
    </source>
</evidence>
<evidence type="ECO:0000313" key="10">
    <source>
        <dbReference type="Proteomes" id="UP001530400"/>
    </source>
</evidence>
<dbReference type="InterPro" id="IPR030395">
    <property type="entry name" value="GP_PDE_dom"/>
</dbReference>
<proteinExistence type="inferred from homology"/>
<dbReference type="Pfam" id="PF03009">
    <property type="entry name" value="GDPD"/>
    <property type="match status" value="1"/>
</dbReference>
<evidence type="ECO:0000256" key="5">
    <source>
        <dbReference type="ARBA" id="ARBA00022989"/>
    </source>
</evidence>
<keyword evidence="7" id="KW-0472">Membrane</keyword>
<dbReference type="InterPro" id="IPR017946">
    <property type="entry name" value="PLC-like_Pdiesterase_TIM-brl"/>
</dbReference>
<evidence type="ECO:0000256" key="1">
    <source>
        <dbReference type="ARBA" id="ARBA00004370"/>
    </source>
</evidence>
<comment type="similarity">
    <text evidence="2">Belongs to the glycerophosphoryl diester phosphodiesterase family.</text>
</comment>
<dbReference type="Proteomes" id="UP001530400">
    <property type="component" value="Unassembled WGS sequence"/>
</dbReference>
<comment type="caution">
    <text evidence="9">The sequence shown here is derived from an EMBL/GenBank/DDBJ whole genome shotgun (WGS) entry which is preliminary data.</text>
</comment>
<feature type="domain" description="GP-PDE" evidence="8">
    <location>
        <begin position="241"/>
        <end position="539"/>
    </location>
</feature>
<gene>
    <name evidence="9" type="ORF">ACHAWO_004501</name>
</gene>
<evidence type="ECO:0000256" key="6">
    <source>
        <dbReference type="ARBA" id="ARBA00023098"/>
    </source>
</evidence>
<evidence type="ECO:0000256" key="3">
    <source>
        <dbReference type="ARBA" id="ARBA00022692"/>
    </source>
</evidence>
<evidence type="ECO:0000256" key="7">
    <source>
        <dbReference type="ARBA" id="ARBA00023136"/>
    </source>
</evidence>
<dbReference type="GO" id="GO:0008081">
    <property type="term" value="F:phosphoric diester hydrolase activity"/>
    <property type="evidence" value="ECO:0007669"/>
    <property type="project" value="UniProtKB-ARBA"/>
</dbReference>
<dbReference type="PROSITE" id="PS51704">
    <property type="entry name" value="GP_PDE"/>
    <property type="match status" value="1"/>
</dbReference>
<evidence type="ECO:0000259" key="8">
    <source>
        <dbReference type="PROSITE" id="PS51704"/>
    </source>
</evidence>
<accession>A0ABD3NKQ5</accession>
<keyword evidence="4" id="KW-0378">Hydrolase</keyword>
<keyword evidence="10" id="KW-1185">Reference proteome</keyword>
<dbReference type="AlphaFoldDB" id="A0ABD3NKQ5"/>
<dbReference type="GO" id="GO:0006629">
    <property type="term" value="P:lipid metabolic process"/>
    <property type="evidence" value="ECO:0007669"/>
    <property type="project" value="UniProtKB-KW"/>
</dbReference>
<keyword evidence="3" id="KW-0812">Transmembrane</keyword>
<reference evidence="9 10" key="1">
    <citation type="submission" date="2024-10" db="EMBL/GenBank/DDBJ databases">
        <title>Updated reference genomes for cyclostephanoid diatoms.</title>
        <authorList>
            <person name="Roberts W.R."/>
            <person name="Alverson A.J."/>
        </authorList>
    </citation>
    <scope>NUCLEOTIDE SEQUENCE [LARGE SCALE GENOMIC DNA]</scope>
    <source>
        <strain evidence="9 10">AJA010-31</strain>
    </source>
</reference>
<dbReference type="GO" id="GO:0005737">
    <property type="term" value="C:cytoplasm"/>
    <property type="evidence" value="ECO:0007669"/>
    <property type="project" value="UniProtKB-ARBA"/>
</dbReference>
<dbReference type="EMBL" id="JALLPJ020001142">
    <property type="protein sequence ID" value="KAL3775687.1"/>
    <property type="molecule type" value="Genomic_DNA"/>
</dbReference>
<evidence type="ECO:0000256" key="2">
    <source>
        <dbReference type="ARBA" id="ARBA00007277"/>
    </source>
</evidence>
<keyword evidence="5" id="KW-1133">Transmembrane helix</keyword>
<organism evidence="9 10">
    <name type="scientific">Cyclotella atomus</name>
    <dbReference type="NCBI Taxonomy" id="382360"/>
    <lineage>
        <taxon>Eukaryota</taxon>
        <taxon>Sar</taxon>
        <taxon>Stramenopiles</taxon>
        <taxon>Ochrophyta</taxon>
        <taxon>Bacillariophyta</taxon>
        <taxon>Coscinodiscophyceae</taxon>
        <taxon>Thalassiosirophycidae</taxon>
        <taxon>Stephanodiscales</taxon>
        <taxon>Stephanodiscaceae</taxon>
        <taxon>Cyclotella</taxon>
    </lineage>
</organism>
<dbReference type="PANTHER" id="PTHR42758:SF2">
    <property type="entry name" value="PHOSPHATIDYLGLYCEROL PHOSPHOLIPASE C"/>
    <property type="match status" value="1"/>
</dbReference>
<keyword evidence="6" id="KW-0443">Lipid metabolism</keyword>
<comment type="subcellular location">
    <subcellularLocation>
        <location evidence="1">Membrane</location>
    </subcellularLocation>
</comment>
<dbReference type="Gene3D" id="3.20.20.190">
    <property type="entry name" value="Phosphatidylinositol (PI) phosphodiesterase"/>
    <property type="match status" value="1"/>
</dbReference>